<dbReference type="Proteomes" id="UP001196980">
    <property type="component" value="Unassembled WGS sequence"/>
</dbReference>
<name>A0ABS6S2B8_9BACT</name>
<dbReference type="InterPro" id="IPR015943">
    <property type="entry name" value="WD40/YVTN_repeat-like_dom_sf"/>
</dbReference>
<evidence type="ECO:0000313" key="22">
    <source>
        <dbReference type="EMBL" id="MBV6342549.1"/>
    </source>
</evidence>
<evidence type="ECO:0000256" key="2">
    <source>
        <dbReference type="ARBA" id="ARBA00001935"/>
    </source>
</evidence>
<evidence type="ECO:0000256" key="4">
    <source>
        <dbReference type="ARBA" id="ARBA00004418"/>
    </source>
</evidence>
<evidence type="ECO:0000256" key="18">
    <source>
        <dbReference type="ARBA" id="ARBA00032847"/>
    </source>
</evidence>
<dbReference type="InterPro" id="IPR019546">
    <property type="entry name" value="TAT_signal_bac_arc"/>
</dbReference>
<keyword evidence="13" id="KW-0574">Periplasm</keyword>
<keyword evidence="16" id="KW-0186">Copper</keyword>
<evidence type="ECO:0000256" key="6">
    <source>
        <dbReference type="ARBA" id="ARBA00006790"/>
    </source>
</evidence>
<feature type="domain" description="Cytochrome oxidase subunit II copper A binding" evidence="21">
    <location>
        <begin position="517"/>
        <end position="614"/>
    </location>
</feature>
<dbReference type="PANTHER" id="PTHR42838">
    <property type="entry name" value="CYTOCHROME C OXIDASE SUBUNIT II"/>
    <property type="match status" value="1"/>
</dbReference>
<organism evidence="22 23">
    <name type="scientific">Candidatus Magnetobacterium casense</name>
    <dbReference type="NCBI Taxonomy" id="1455061"/>
    <lineage>
        <taxon>Bacteria</taxon>
        <taxon>Pseudomonadati</taxon>
        <taxon>Nitrospirota</taxon>
        <taxon>Thermodesulfovibrionia</taxon>
        <taxon>Thermodesulfovibrionales</taxon>
        <taxon>Candidatus Magnetobacteriaceae</taxon>
        <taxon>Candidatus Magnetobacterium</taxon>
    </lineage>
</organism>
<evidence type="ECO:0000259" key="21">
    <source>
        <dbReference type="PROSITE" id="PS50857"/>
    </source>
</evidence>
<dbReference type="PROSITE" id="PS50857">
    <property type="entry name" value="COX2_CUA"/>
    <property type="match status" value="1"/>
</dbReference>
<dbReference type="InterPro" id="IPR011045">
    <property type="entry name" value="N2O_reductase_N"/>
</dbReference>
<evidence type="ECO:0000256" key="19">
    <source>
        <dbReference type="ARBA" id="ARBA00049555"/>
    </source>
</evidence>
<dbReference type="InterPro" id="IPR008972">
    <property type="entry name" value="Cupredoxin"/>
</dbReference>
<comment type="function">
    <text evidence="3">Nitrous-oxide reductase is part of a bacterial respiratory system which is activated under anaerobic conditions in the presence of nitrate or nitrous oxide.</text>
</comment>
<feature type="region of interest" description="Disordered" evidence="20">
    <location>
        <begin position="36"/>
        <end position="55"/>
    </location>
</feature>
<evidence type="ECO:0000313" key="23">
    <source>
        <dbReference type="Proteomes" id="UP001196980"/>
    </source>
</evidence>
<comment type="cofactor">
    <cofactor evidence="1">
        <name>Ca(2+)</name>
        <dbReference type="ChEBI" id="CHEBI:29108"/>
    </cofactor>
</comment>
<dbReference type="NCBIfam" id="TIGR04244">
    <property type="entry name" value="nitrous_NosZ_RR"/>
    <property type="match status" value="1"/>
</dbReference>
<keyword evidence="11" id="KW-0479">Metal-binding</keyword>
<evidence type="ECO:0000256" key="1">
    <source>
        <dbReference type="ARBA" id="ARBA00001913"/>
    </source>
</evidence>
<comment type="pathway">
    <text evidence="5">Nitrogen metabolism; nitrate reduction (denitrification); dinitrogen from nitrate: step 4/4.</text>
</comment>
<dbReference type="Pfam" id="PF18793">
    <property type="entry name" value="nos_propeller_2"/>
    <property type="match status" value="1"/>
</dbReference>
<reference evidence="22 23" key="1">
    <citation type="journal article" date="2020" name="J Geophys Res Biogeosci">
        <title>Magnetotaxis as an Adaptation to Enable Bacterial Shuttling of Microbial Sulfur and Sulfur Cycling Across Aquatic Oxic#Anoxic Interfaces.</title>
        <authorList>
            <person name="Li J."/>
            <person name="Liu P."/>
            <person name="Wang J."/>
            <person name="Roberts A.P."/>
            <person name="Pan Y."/>
        </authorList>
    </citation>
    <scope>NUCLEOTIDE SEQUENCE [LARGE SCALE GENOMIC DNA]</scope>
    <source>
        <strain evidence="22 23">MYR-1_YQ</strain>
    </source>
</reference>
<evidence type="ECO:0000256" key="15">
    <source>
        <dbReference type="ARBA" id="ARBA00023002"/>
    </source>
</evidence>
<gene>
    <name evidence="22" type="ORF">HWQ67_13235</name>
</gene>
<evidence type="ECO:0000256" key="10">
    <source>
        <dbReference type="ARBA" id="ARBA00016560"/>
    </source>
</evidence>
<dbReference type="PANTHER" id="PTHR42838:SF2">
    <property type="entry name" value="NITROUS-OXIDE REDUCTASE"/>
    <property type="match status" value="1"/>
</dbReference>
<comment type="cofactor">
    <cofactor evidence="2">
        <name>Cu cation</name>
        <dbReference type="ChEBI" id="CHEBI:23378"/>
    </cofactor>
</comment>
<dbReference type="InterPro" id="IPR051403">
    <property type="entry name" value="NosZ/Cyto_c_oxidase_sub2"/>
</dbReference>
<evidence type="ECO:0000256" key="16">
    <source>
        <dbReference type="ARBA" id="ARBA00023008"/>
    </source>
</evidence>
<dbReference type="SUPFAM" id="SSF49503">
    <property type="entry name" value="Cupredoxins"/>
    <property type="match status" value="1"/>
</dbReference>
<dbReference type="InterPro" id="IPR023644">
    <property type="entry name" value="NO_Rdtase"/>
</dbReference>
<dbReference type="Gene3D" id="2.60.40.420">
    <property type="entry name" value="Cupredoxins - blue copper proteins"/>
    <property type="match status" value="1"/>
</dbReference>
<evidence type="ECO:0000256" key="9">
    <source>
        <dbReference type="ARBA" id="ARBA00011896"/>
    </source>
</evidence>
<accession>A0ABS6S2B8</accession>
<comment type="catalytic activity">
    <reaction evidence="19">
        <text>N2 + 2 Fe(III)-[cytochrome c] + H2O = nitrous oxide + 2 Fe(II)-[cytochrome c] + 2 H(+)</text>
        <dbReference type="Rhea" id="RHEA:43108"/>
        <dbReference type="Rhea" id="RHEA-COMP:10350"/>
        <dbReference type="Rhea" id="RHEA-COMP:14399"/>
        <dbReference type="ChEBI" id="CHEBI:15377"/>
        <dbReference type="ChEBI" id="CHEBI:15378"/>
        <dbReference type="ChEBI" id="CHEBI:17045"/>
        <dbReference type="ChEBI" id="CHEBI:17997"/>
        <dbReference type="ChEBI" id="CHEBI:29033"/>
        <dbReference type="ChEBI" id="CHEBI:29034"/>
        <dbReference type="EC" id="1.7.2.4"/>
    </reaction>
</comment>
<comment type="caution">
    <text evidence="22">The sequence shown here is derived from an EMBL/GenBank/DDBJ whole genome shotgun (WGS) entry which is preliminary data.</text>
</comment>
<evidence type="ECO:0000256" key="14">
    <source>
        <dbReference type="ARBA" id="ARBA00022837"/>
    </source>
</evidence>
<dbReference type="NCBIfam" id="TIGR01409">
    <property type="entry name" value="TAT_signal_seq"/>
    <property type="match status" value="1"/>
</dbReference>
<evidence type="ECO:0000256" key="8">
    <source>
        <dbReference type="ARBA" id="ARBA00011738"/>
    </source>
</evidence>
<keyword evidence="14" id="KW-0106">Calcium</keyword>
<comment type="subunit">
    <text evidence="8">Homodimer.</text>
</comment>
<dbReference type="Pfam" id="PF18764">
    <property type="entry name" value="nos_propeller"/>
    <property type="match status" value="1"/>
</dbReference>
<protein>
    <recommendedName>
        <fullName evidence="10">Nitrous-oxide reductase</fullName>
        <ecNumber evidence="9">1.7.2.4</ecNumber>
    </recommendedName>
    <alternativeName>
        <fullName evidence="17">N(2)OR</fullName>
    </alternativeName>
    <alternativeName>
        <fullName evidence="18">N2O reductase</fullName>
    </alternativeName>
</protein>
<evidence type="ECO:0000256" key="7">
    <source>
        <dbReference type="ARBA" id="ARBA00010372"/>
    </source>
</evidence>
<dbReference type="InterPro" id="IPR041142">
    <property type="entry name" value="NOS_propeller_2"/>
</dbReference>
<comment type="similarity">
    <text evidence="7">Belongs to the NosZ family.</text>
</comment>
<evidence type="ECO:0000256" key="12">
    <source>
        <dbReference type="ARBA" id="ARBA00022729"/>
    </source>
</evidence>
<keyword evidence="12" id="KW-0732">Signal</keyword>
<dbReference type="InterPro" id="IPR006311">
    <property type="entry name" value="TAT_signal"/>
</dbReference>
<dbReference type="Pfam" id="PF13473">
    <property type="entry name" value="Cupredoxin_1"/>
    <property type="match status" value="1"/>
</dbReference>
<dbReference type="InterPro" id="IPR002429">
    <property type="entry name" value="CcO_II-like_C"/>
</dbReference>
<keyword evidence="15 22" id="KW-0560">Oxidoreductase</keyword>
<dbReference type="PROSITE" id="PS51318">
    <property type="entry name" value="TAT"/>
    <property type="match status" value="1"/>
</dbReference>
<evidence type="ECO:0000256" key="20">
    <source>
        <dbReference type="SAM" id="MobiDB-lite"/>
    </source>
</evidence>
<dbReference type="InterPro" id="IPR041114">
    <property type="entry name" value="Nos_propeller"/>
</dbReference>
<proteinExistence type="inferred from homology"/>
<comment type="subcellular location">
    <subcellularLocation>
        <location evidence="4">Periplasm</location>
    </subcellularLocation>
</comment>
<sequence length="614" mass="68476">MKGGFMSVDRRNFLKYIGMASVAAGAGAVMLNDKGQDGPSVAHAETKGNGHQSAELKPGELDAYYGFWSGGHSGEVRILGVPSMRELKRIPVFNMDVATGWGITNESKAMLRGKFCGDTHHVHGSYKDGVYDGKYLFVNDKLNNRVARIRVDYMEVDKILDVPNIQGMHGLFTQRSPRTEWLVCNSEFQVPVPNQPDMATDKYYGAHTIIDAEKMEVVCQVMMDENMDLAATDYGGRYSMTTSYNIEKGVTISEMLASDFDYMLVFNWDRIRKALKDGKFKVIEGVKVIDGREGKSDIVIRIPVAKNPHGINVSPDGKYAICSGKVSPNCTVVSIDKLAEAFDGKIKPKDCIVAQPYIGLGPLHTTFDGRGNAITSVFIDSTNVKWNVQKAIDAEKKSAEEKKKNEHIVDILDINYQVGHIMATMAETKEADGKWLISLNKFSKDRFINVGPLKNECEQLVDISGDKLKLIHDSAQYLEPHDCIIVRRDIIEKIVKDRHNMFEHPLAVTKSGMDRKGKKVTIKLTANAPLYGLQEVKVKKGDEVTVIVTNNDEISDLAHGFALSNYNINFVIAPFQTKSVTFVADKPGVYWAYCTNFCHALHLEMRMRIIVEKA</sequence>
<dbReference type="Gene3D" id="2.130.10.10">
    <property type="entry name" value="YVTN repeat-like/Quinoprotein amine dehydrogenase"/>
    <property type="match status" value="1"/>
</dbReference>
<keyword evidence="23" id="KW-1185">Reference proteome</keyword>
<evidence type="ECO:0000256" key="11">
    <source>
        <dbReference type="ARBA" id="ARBA00022723"/>
    </source>
</evidence>
<dbReference type="EC" id="1.7.2.4" evidence="9"/>
<dbReference type="InterPro" id="IPR028096">
    <property type="entry name" value="EfeO_Cupredoxin"/>
</dbReference>
<comment type="similarity">
    <text evidence="6">In the C-terminal section; belongs to the cytochrome c oxidase subunit 2 family.</text>
</comment>
<evidence type="ECO:0000256" key="17">
    <source>
        <dbReference type="ARBA" id="ARBA00031077"/>
    </source>
</evidence>
<dbReference type="EMBL" id="JABXWD010000278">
    <property type="protein sequence ID" value="MBV6342549.1"/>
    <property type="molecule type" value="Genomic_DNA"/>
</dbReference>
<evidence type="ECO:0000256" key="3">
    <source>
        <dbReference type="ARBA" id="ARBA00003034"/>
    </source>
</evidence>
<evidence type="ECO:0000256" key="13">
    <source>
        <dbReference type="ARBA" id="ARBA00022764"/>
    </source>
</evidence>
<dbReference type="GO" id="GO:0050304">
    <property type="term" value="F:nitrous-oxide reductase activity"/>
    <property type="evidence" value="ECO:0007669"/>
    <property type="project" value="UniProtKB-EC"/>
</dbReference>
<dbReference type="SUPFAM" id="SSF50974">
    <property type="entry name" value="Nitrous oxide reductase, N-terminal domain"/>
    <property type="match status" value="1"/>
</dbReference>
<evidence type="ECO:0000256" key="5">
    <source>
        <dbReference type="ARBA" id="ARBA00004779"/>
    </source>
</evidence>